<feature type="domain" description="N-acetyltransferase" evidence="3">
    <location>
        <begin position="20"/>
        <end position="178"/>
    </location>
</feature>
<protein>
    <submittedName>
        <fullName evidence="4">GNAT family N-acetyltransferase</fullName>
        <ecNumber evidence="4">2.3.1.-</ecNumber>
    </submittedName>
</protein>
<evidence type="ECO:0000313" key="4">
    <source>
        <dbReference type="EMBL" id="UMB67792.1"/>
    </source>
</evidence>
<organism evidence="4 5">
    <name type="scientific">Mycobacterium paraterrae</name>
    <dbReference type="NCBI Taxonomy" id="577492"/>
    <lineage>
        <taxon>Bacteria</taxon>
        <taxon>Bacillati</taxon>
        <taxon>Actinomycetota</taxon>
        <taxon>Actinomycetes</taxon>
        <taxon>Mycobacteriales</taxon>
        <taxon>Mycobacteriaceae</taxon>
        <taxon>Mycobacterium</taxon>
    </lineage>
</organism>
<evidence type="ECO:0000256" key="1">
    <source>
        <dbReference type="ARBA" id="ARBA00022679"/>
    </source>
</evidence>
<accession>A0ABY3VH38</accession>
<evidence type="ECO:0000259" key="3">
    <source>
        <dbReference type="PROSITE" id="PS51186"/>
    </source>
</evidence>
<gene>
    <name evidence="4" type="ORF">MKK62_14975</name>
</gene>
<dbReference type="Proteomes" id="UP001055336">
    <property type="component" value="Chromosome"/>
</dbReference>
<dbReference type="RefSeq" id="WP_240258260.1">
    <property type="nucleotide sequence ID" value="NZ_CP092488.2"/>
</dbReference>
<dbReference type="Pfam" id="PF00583">
    <property type="entry name" value="Acetyltransf_1"/>
    <property type="match status" value="1"/>
</dbReference>
<dbReference type="EC" id="2.3.1.-" evidence="4"/>
<evidence type="ECO:0000313" key="5">
    <source>
        <dbReference type="Proteomes" id="UP001055336"/>
    </source>
</evidence>
<dbReference type="InterPro" id="IPR000182">
    <property type="entry name" value="GNAT_dom"/>
</dbReference>
<dbReference type="EMBL" id="CP092488">
    <property type="protein sequence ID" value="UMB67792.1"/>
    <property type="molecule type" value="Genomic_DNA"/>
</dbReference>
<name>A0ABY3VH38_9MYCO</name>
<dbReference type="SUPFAM" id="SSF55729">
    <property type="entry name" value="Acyl-CoA N-acyltransferases (Nat)"/>
    <property type="match status" value="1"/>
</dbReference>
<sequence length="179" mass="19019">MTVARVATTSSVDAVELAAVAARTFPLACPPSVALPDIAAFIDANLSDARFTDYLADPQRLIFTTSDGGSITGYAMLISGVSDDPDVQRAVDIRPAVELSKMYVLPAHHGSGAAAALMNAALTAAAERGDGCVWLGVNQKNARAQRFYAKSGFTVSGHRSFRLGDHLENDYVMVRPFTR</sequence>
<keyword evidence="2 4" id="KW-0012">Acyltransferase</keyword>
<dbReference type="InterPro" id="IPR050832">
    <property type="entry name" value="Bact_Acetyltransf"/>
</dbReference>
<dbReference type="GO" id="GO:0016746">
    <property type="term" value="F:acyltransferase activity"/>
    <property type="evidence" value="ECO:0007669"/>
    <property type="project" value="UniProtKB-KW"/>
</dbReference>
<dbReference type="PANTHER" id="PTHR43877">
    <property type="entry name" value="AMINOALKYLPHOSPHONATE N-ACETYLTRANSFERASE-RELATED-RELATED"/>
    <property type="match status" value="1"/>
</dbReference>
<dbReference type="InterPro" id="IPR016181">
    <property type="entry name" value="Acyl_CoA_acyltransferase"/>
</dbReference>
<dbReference type="PROSITE" id="PS51186">
    <property type="entry name" value="GNAT"/>
    <property type="match status" value="1"/>
</dbReference>
<reference evidence="4" key="1">
    <citation type="submission" date="2022-08" db="EMBL/GenBank/DDBJ databases">
        <title>Whole genome sequencing of non-tuberculosis mycobacteria type-strains.</title>
        <authorList>
            <person name="Igarashi Y."/>
            <person name="Osugi A."/>
            <person name="Mitarai S."/>
        </authorList>
    </citation>
    <scope>NUCLEOTIDE SEQUENCE</scope>
    <source>
        <strain evidence="4">DSM 45127</strain>
    </source>
</reference>
<keyword evidence="1 4" id="KW-0808">Transferase</keyword>
<keyword evidence="5" id="KW-1185">Reference proteome</keyword>
<evidence type="ECO:0000256" key="2">
    <source>
        <dbReference type="ARBA" id="ARBA00023315"/>
    </source>
</evidence>
<dbReference type="Gene3D" id="3.40.630.30">
    <property type="match status" value="1"/>
</dbReference>
<proteinExistence type="predicted"/>